<dbReference type="AlphaFoldDB" id="A0A931H0C9"/>
<feature type="transmembrane region" description="Helical" evidence="1">
    <location>
        <begin position="72"/>
        <end position="93"/>
    </location>
</feature>
<dbReference type="GO" id="GO:0035269">
    <property type="term" value="P:protein O-linked glycosylation via mannose"/>
    <property type="evidence" value="ECO:0007669"/>
    <property type="project" value="TreeGrafter"/>
</dbReference>
<feature type="transmembrane region" description="Helical" evidence="1">
    <location>
        <begin position="105"/>
        <end position="122"/>
    </location>
</feature>
<keyword evidence="1" id="KW-0472">Membrane</keyword>
<protein>
    <recommendedName>
        <fullName evidence="4">Glycosyltransferase RgtA/B/C/D-like domain-containing protein</fullName>
    </recommendedName>
</protein>
<evidence type="ECO:0008006" key="4">
    <source>
        <dbReference type="Google" id="ProtNLM"/>
    </source>
</evidence>
<dbReference type="Proteomes" id="UP000628448">
    <property type="component" value="Unassembled WGS sequence"/>
</dbReference>
<feature type="transmembrane region" description="Helical" evidence="1">
    <location>
        <begin position="264"/>
        <end position="281"/>
    </location>
</feature>
<feature type="transmembrane region" description="Helical" evidence="1">
    <location>
        <begin position="317"/>
        <end position="337"/>
    </location>
</feature>
<sequence>MPVQKKIIYIASFTAFALALVCYNPFALYFQNDDFIHIPLSAEGKLLQHNSFRPVCDLSIMLDYFLWKKNAWGYHFTNLILHVTACCIFYFFVQLLLKTYSTVKDIRTTSWLVTVLFFIYAMHSEPVLWILGRSAILATIFSLLCLYFYIKRNDGRYSFILSQLFYVAGLLTYESVWALPAICVVIATTTLKQQHSTLKKEIVWLTIIFATLALTLFIRGGFIHEVAGNYEVSYILNGNYLLLFKHYTLLFIRSFLPAFINNPVLLAGYICTIAFSILLFFKNRDRAMPVIILCFLLSLLPYITLGIDTNGTESERFLYFPTMVVCIMFAFLASHMADSVKMILFAALYALHIITLFVVTPNYVVAGNIVQEISKAIKQLPDKKVILAADVPQAQHGAFIFRQGLGEMIQWLGEKKPDTVIICSQRYELLPLQYPYRIEKRNTGFIECNNNILNASADTLLLQFTDDALIIIQK</sequence>
<proteinExistence type="predicted"/>
<name>A0A931H0C9_9BACT</name>
<feature type="transmembrane region" description="Helical" evidence="1">
    <location>
        <begin position="202"/>
        <end position="222"/>
    </location>
</feature>
<evidence type="ECO:0000256" key="1">
    <source>
        <dbReference type="SAM" id="Phobius"/>
    </source>
</evidence>
<dbReference type="GO" id="GO:0000030">
    <property type="term" value="F:mannosyltransferase activity"/>
    <property type="evidence" value="ECO:0007669"/>
    <property type="project" value="TreeGrafter"/>
</dbReference>
<feature type="transmembrane region" description="Helical" evidence="1">
    <location>
        <begin position="234"/>
        <end position="252"/>
    </location>
</feature>
<keyword evidence="3" id="KW-1185">Reference proteome</keyword>
<feature type="transmembrane region" description="Helical" evidence="1">
    <location>
        <begin position="7"/>
        <end position="30"/>
    </location>
</feature>
<accession>A0A931H0C9</accession>
<keyword evidence="1" id="KW-0812">Transmembrane</keyword>
<dbReference type="PANTHER" id="PTHR44395">
    <property type="match status" value="1"/>
</dbReference>
<evidence type="ECO:0000313" key="3">
    <source>
        <dbReference type="Proteomes" id="UP000628448"/>
    </source>
</evidence>
<reference evidence="2" key="1">
    <citation type="submission" date="2020-11" db="EMBL/GenBank/DDBJ databases">
        <title>Bacterial whole genome sequence for Panacibacter sp. DH6.</title>
        <authorList>
            <person name="Le V."/>
            <person name="Ko S."/>
            <person name="Ahn C.-Y."/>
            <person name="Oh H.-M."/>
        </authorList>
    </citation>
    <scope>NUCLEOTIDE SEQUENCE</scope>
    <source>
        <strain evidence="2">DH6</strain>
    </source>
</reference>
<feature type="transmembrane region" description="Helical" evidence="1">
    <location>
        <begin position="128"/>
        <end position="150"/>
    </location>
</feature>
<dbReference type="EMBL" id="JADWYR010000003">
    <property type="protein sequence ID" value="MBG9378664.1"/>
    <property type="molecule type" value="Genomic_DNA"/>
</dbReference>
<feature type="transmembrane region" description="Helical" evidence="1">
    <location>
        <begin position="287"/>
        <end position="305"/>
    </location>
</feature>
<feature type="transmembrane region" description="Helical" evidence="1">
    <location>
        <begin position="343"/>
        <end position="365"/>
    </location>
</feature>
<dbReference type="RefSeq" id="WP_196992758.1">
    <property type="nucleotide sequence ID" value="NZ_JADWYR010000003.1"/>
</dbReference>
<dbReference type="PANTHER" id="PTHR44395:SF1">
    <property type="entry name" value="PROTEIN O-MANNOSYL-TRANSFERASE TMTC3"/>
    <property type="match status" value="1"/>
</dbReference>
<gene>
    <name evidence="2" type="ORF">I5907_20700</name>
</gene>
<evidence type="ECO:0000313" key="2">
    <source>
        <dbReference type="EMBL" id="MBG9378664.1"/>
    </source>
</evidence>
<keyword evidence="1" id="KW-1133">Transmembrane helix</keyword>
<comment type="caution">
    <text evidence="2">The sequence shown here is derived from an EMBL/GenBank/DDBJ whole genome shotgun (WGS) entry which is preliminary data.</text>
</comment>
<organism evidence="2 3">
    <name type="scientific">Panacibacter microcysteis</name>
    <dbReference type="NCBI Taxonomy" id="2793269"/>
    <lineage>
        <taxon>Bacteria</taxon>
        <taxon>Pseudomonadati</taxon>
        <taxon>Bacteroidota</taxon>
        <taxon>Chitinophagia</taxon>
        <taxon>Chitinophagales</taxon>
        <taxon>Chitinophagaceae</taxon>
        <taxon>Panacibacter</taxon>
    </lineage>
</organism>